<protein>
    <submittedName>
        <fullName evidence="1">Uncharacterized protein</fullName>
    </submittedName>
</protein>
<dbReference type="EMBL" id="LGKP01000030">
    <property type="protein sequence ID" value="KPL83041.1"/>
    <property type="molecule type" value="Genomic_DNA"/>
</dbReference>
<accession>A0A0P6Y214</accession>
<dbReference type="RefSeq" id="WP_054536149.1">
    <property type="nucleotide sequence ID" value="NZ_LGKP01000030.1"/>
</dbReference>
<dbReference type="AlphaFoldDB" id="A0A0P6Y214"/>
<evidence type="ECO:0000313" key="1">
    <source>
        <dbReference type="EMBL" id="KPL83041.1"/>
    </source>
</evidence>
<organism evidence="1 2">
    <name type="scientific">Herpetosiphon geysericola</name>
    <dbReference type="NCBI Taxonomy" id="70996"/>
    <lineage>
        <taxon>Bacteria</taxon>
        <taxon>Bacillati</taxon>
        <taxon>Chloroflexota</taxon>
        <taxon>Chloroflexia</taxon>
        <taxon>Herpetosiphonales</taxon>
        <taxon>Herpetosiphonaceae</taxon>
        <taxon>Herpetosiphon</taxon>
    </lineage>
</organism>
<sequence length="84" mass="9351">MLSRWQRELDGLRSELAGNGKLNQAQHDQLWAIARPIEFAVVGRHGLSQDYQERLTGAQRISAERALGAALVRLEALVVDRESG</sequence>
<evidence type="ECO:0000313" key="2">
    <source>
        <dbReference type="Proteomes" id="UP000050277"/>
    </source>
</evidence>
<proteinExistence type="predicted"/>
<name>A0A0P6Y214_9CHLR</name>
<dbReference type="Proteomes" id="UP000050277">
    <property type="component" value="Unassembled WGS sequence"/>
</dbReference>
<reference evidence="1 2" key="1">
    <citation type="submission" date="2015-07" db="EMBL/GenBank/DDBJ databases">
        <title>Whole genome sequence of Herpetosiphon geysericola DSM 7119.</title>
        <authorList>
            <person name="Hemp J."/>
            <person name="Ward L.M."/>
            <person name="Pace L.A."/>
            <person name="Fischer W.W."/>
        </authorList>
    </citation>
    <scope>NUCLEOTIDE SEQUENCE [LARGE SCALE GENOMIC DNA]</scope>
    <source>
        <strain evidence="1 2">DSM 7119</strain>
    </source>
</reference>
<keyword evidence="2" id="KW-1185">Reference proteome</keyword>
<comment type="caution">
    <text evidence="1">The sequence shown here is derived from an EMBL/GenBank/DDBJ whole genome shotgun (WGS) entry which is preliminary data.</text>
</comment>
<gene>
    <name evidence="1" type="ORF">SE18_19555</name>
</gene>